<evidence type="ECO:0000256" key="1">
    <source>
        <dbReference type="ARBA" id="ARBA00001946"/>
    </source>
</evidence>
<dbReference type="GO" id="GO:0046872">
    <property type="term" value="F:metal ion binding"/>
    <property type="evidence" value="ECO:0007669"/>
    <property type="project" value="UniProtKB-KW"/>
</dbReference>
<dbReference type="STRING" id="4829.A0A168KQY9"/>
<accession>A0A168KQY9</accession>
<evidence type="ECO:0000256" key="7">
    <source>
        <dbReference type="ARBA" id="ARBA00022840"/>
    </source>
</evidence>
<dbReference type="PANTHER" id="PTHR32057:SF14">
    <property type="entry name" value="PROTEIN ADENYLYLTRANSFERASE SELO, MITOCHONDRIAL"/>
    <property type="match status" value="1"/>
</dbReference>
<evidence type="ECO:0000256" key="3">
    <source>
        <dbReference type="ARBA" id="ARBA00022679"/>
    </source>
</evidence>
<dbReference type="InParanoid" id="A0A168KQY9"/>
<comment type="similarity">
    <text evidence="2">Belongs to the SELO family.</text>
</comment>
<evidence type="ECO:0000256" key="6">
    <source>
        <dbReference type="ARBA" id="ARBA00022741"/>
    </source>
</evidence>
<sequence length="587" mass="65816">MGIRTVTKRSLDALPSRTTLLTQTLSGDTSNSSSKQLSRISRPVMAHYAHVYPDPAPDPVLLSASTLAAQAIDLDPSSFTTSRFLSVMSGETILPDTQPWSLNYAGHQFSMFAGQLGDGRAMSLFETETSQGERWEVQLKGAGRTPFSRFGDGYAVLRSSIREYLGAEHLHALGIPTTRSLALLGSSRQVYREDTSSRQPEQGAVVVRMAPSWLRFGNFELCYSRDDMNGVRQLADYCLDHVFGNGIGSFDTSYACLKDVGDDKTSAAPGNKYAQLFVKIAKRTAVMVAGWQANGFNHGVMNTDNMSVLGLTLDYGPFQILDFYDPSYICNHSDEDGQYAFQRQPTVCIYNLFKLGVPLFELIGAGDKVDTLIYATNDDDDDNATDADTRQIYRDRGKEYVTKLVSEDFTDWFMEALETKMRAKLGLTRKDDSTMHDVIIPFLDWATEYQVDYHRFLRSLGNYTITADGEDTDATLFLSDNAIVTKDHDRLADCKQALKPWLAIYRHALLQEDTTARKIRMDASNPRFVLRNWIAQEVIDAFENDAQDDAIKALEACLYACSHPFQAHYDQEIIERWIRTPVPESVS</sequence>
<keyword evidence="3" id="KW-0808">Transferase</keyword>
<keyword evidence="11" id="KW-1185">Reference proteome</keyword>
<dbReference type="OMA" id="YGPYGWL"/>
<keyword evidence="6" id="KW-0547">Nucleotide-binding</keyword>
<dbReference type="Proteomes" id="UP000078561">
    <property type="component" value="Unassembled WGS sequence"/>
</dbReference>
<keyword evidence="4" id="KW-0548">Nucleotidyltransferase</keyword>
<dbReference type="AlphaFoldDB" id="A0A168KQY9"/>
<dbReference type="GO" id="GO:0005524">
    <property type="term" value="F:ATP binding"/>
    <property type="evidence" value="ECO:0007669"/>
    <property type="project" value="UniProtKB-KW"/>
</dbReference>
<keyword evidence="7" id="KW-0067">ATP-binding</keyword>
<protein>
    <recommendedName>
        <fullName evidence="9">Selenoprotein O</fullName>
    </recommendedName>
</protein>
<dbReference type="HAMAP" id="MF_00692">
    <property type="entry name" value="SelO"/>
    <property type="match status" value="1"/>
</dbReference>
<name>A0A168KQY9_ABSGL</name>
<dbReference type="GO" id="GO:0005739">
    <property type="term" value="C:mitochondrion"/>
    <property type="evidence" value="ECO:0007669"/>
    <property type="project" value="TreeGrafter"/>
</dbReference>
<reference evidence="10" key="1">
    <citation type="submission" date="2016-04" db="EMBL/GenBank/DDBJ databases">
        <authorList>
            <person name="Evans L.H."/>
            <person name="Alamgir A."/>
            <person name="Owens N."/>
            <person name="Weber N.D."/>
            <person name="Virtaneva K."/>
            <person name="Barbian K."/>
            <person name="Babar A."/>
            <person name="Rosenke K."/>
        </authorList>
    </citation>
    <scope>NUCLEOTIDE SEQUENCE [LARGE SCALE GENOMIC DNA]</scope>
    <source>
        <strain evidence="10">CBS 101.48</strain>
    </source>
</reference>
<dbReference type="InterPro" id="IPR003846">
    <property type="entry name" value="SelO"/>
</dbReference>
<keyword evidence="8" id="KW-0460">Magnesium</keyword>
<comment type="cofactor">
    <cofactor evidence="1">
        <name>Mg(2+)</name>
        <dbReference type="ChEBI" id="CHEBI:18420"/>
    </cofactor>
</comment>
<dbReference type="OrthoDB" id="10254721at2759"/>
<dbReference type="GO" id="GO:0070733">
    <property type="term" value="F:AMPylase activity"/>
    <property type="evidence" value="ECO:0007669"/>
    <property type="project" value="TreeGrafter"/>
</dbReference>
<dbReference type="Pfam" id="PF02696">
    <property type="entry name" value="SelO"/>
    <property type="match status" value="1"/>
</dbReference>
<evidence type="ECO:0000313" key="10">
    <source>
        <dbReference type="EMBL" id="SAL95217.1"/>
    </source>
</evidence>
<evidence type="ECO:0000256" key="4">
    <source>
        <dbReference type="ARBA" id="ARBA00022695"/>
    </source>
</evidence>
<proteinExistence type="inferred from homology"/>
<keyword evidence="5" id="KW-0479">Metal-binding</keyword>
<dbReference type="PANTHER" id="PTHR32057">
    <property type="entry name" value="PROTEIN ADENYLYLTRANSFERASE SELO, MITOCHONDRIAL"/>
    <property type="match status" value="1"/>
</dbReference>
<evidence type="ECO:0000256" key="5">
    <source>
        <dbReference type="ARBA" id="ARBA00022723"/>
    </source>
</evidence>
<organism evidence="10">
    <name type="scientific">Absidia glauca</name>
    <name type="common">Pin mould</name>
    <dbReference type="NCBI Taxonomy" id="4829"/>
    <lineage>
        <taxon>Eukaryota</taxon>
        <taxon>Fungi</taxon>
        <taxon>Fungi incertae sedis</taxon>
        <taxon>Mucoromycota</taxon>
        <taxon>Mucoromycotina</taxon>
        <taxon>Mucoromycetes</taxon>
        <taxon>Mucorales</taxon>
        <taxon>Cunninghamellaceae</taxon>
        <taxon>Absidia</taxon>
    </lineage>
</organism>
<evidence type="ECO:0000256" key="9">
    <source>
        <dbReference type="ARBA" id="ARBA00031547"/>
    </source>
</evidence>
<gene>
    <name evidence="10" type="primary">ABSGL_00535.1 scaffold 832</name>
</gene>
<evidence type="ECO:0000256" key="8">
    <source>
        <dbReference type="ARBA" id="ARBA00022842"/>
    </source>
</evidence>
<evidence type="ECO:0000256" key="2">
    <source>
        <dbReference type="ARBA" id="ARBA00009747"/>
    </source>
</evidence>
<dbReference type="EMBL" id="LT550270">
    <property type="protein sequence ID" value="SAL95217.1"/>
    <property type="molecule type" value="Genomic_DNA"/>
</dbReference>
<dbReference type="FunCoup" id="A0A168KQY9">
    <property type="interactions" value="79"/>
</dbReference>
<evidence type="ECO:0000313" key="11">
    <source>
        <dbReference type="Proteomes" id="UP000078561"/>
    </source>
</evidence>